<feature type="compositionally biased region" description="Basic and acidic residues" evidence="1">
    <location>
        <begin position="182"/>
        <end position="191"/>
    </location>
</feature>
<accession>W9X2M8</accession>
<feature type="region of interest" description="Disordered" evidence="1">
    <location>
        <begin position="180"/>
        <end position="208"/>
    </location>
</feature>
<feature type="region of interest" description="Disordered" evidence="1">
    <location>
        <begin position="1"/>
        <end position="95"/>
    </location>
</feature>
<dbReference type="HOGENOM" id="CLU_047721_2_0_1"/>
<feature type="region of interest" description="Disordered" evidence="1">
    <location>
        <begin position="252"/>
        <end position="282"/>
    </location>
</feature>
<gene>
    <name evidence="2" type="ORF">A1O5_01427</name>
</gene>
<evidence type="ECO:0000313" key="3">
    <source>
        <dbReference type="Proteomes" id="UP000019471"/>
    </source>
</evidence>
<dbReference type="Proteomes" id="UP000019471">
    <property type="component" value="Unassembled WGS sequence"/>
</dbReference>
<dbReference type="EMBL" id="AMGX01000002">
    <property type="protein sequence ID" value="EXJ74732.1"/>
    <property type="molecule type" value="Genomic_DNA"/>
</dbReference>
<dbReference type="eggNOG" id="ENOG502S621">
    <property type="taxonomic scope" value="Eukaryota"/>
</dbReference>
<evidence type="ECO:0000256" key="1">
    <source>
        <dbReference type="SAM" id="MobiDB-lite"/>
    </source>
</evidence>
<dbReference type="AlphaFoldDB" id="W9X2M8"/>
<comment type="caution">
    <text evidence="2">The sequence shown here is derived from an EMBL/GenBank/DDBJ whole genome shotgun (WGS) entry which is preliminary data.</text>
</comment>
<dbReference type="GeneID" id="19186161"/>
<keyword evidence="3" id="KW-1185">Reference proteome</keyword>
<name>W9X2M8_9EURO</name>
<feature type="compositionally biased region" description="Basic and acidic residues" evidence="1">
    <location>
        <begin position="263"/>
        <end position="274"/>
    </location>
</feature>
<proteinExistence type="predicted"/>
<dbReference type="RefSeq" id="XP_007740234.1">
    <property type="nucleotide sequence ID" value="XM_007742044.1"/>
</dbReference>
<reference evidence="2 3" key="1">
    <citation type="submission" date="2013-03" db="EMBL/GenBank/DDBJ databases">
        <title>The Genome Sequence of Cladophialophora psammophila CBS 110553.</title>
        <authorList>
            <consortium name="The Broad Institute Genomics Platform"/>
            <person name="Cuomo C."/>
            <person name="de Hoog S."/>
            <person name="Gorbushina A."/>
            <person name="Walker B."/>
            <person name="Young S.K."/>
            <person name="Zeng Q."/>
            <person name="Gargeya S."/>
            <person name="Fitzgerald M."/>
            <person name="Haas B."/>
            <person name="Abouelleil A."/>
            <person name="Allen A.W."/>
            <person name="Alvarado L."/>
            <person name="Arachchi H.M."/>
            <person name="Berlin A.M."/>
            <person name="Chapman S.B."/>
            <person name="Gainer-Dewar J."/>
            <person name="Goldberg J."/>
            <person name="Griggs A."/>
            <person name="Gujja S."/>
            <person name="Hansen M."/>
            <person name="Howarth C."/>
            <person name="Imamovic A."/>
            <person name="Ireland A."/>
            <person name="Larimer J."/>
            <person name="McCowan C."/>
            <person name="Murphy C."/>
            <person name="Pearson M."/>
            <person name="Poon T.W."/>
            <person name="Priest M."/>
            <person name="Roberts A."/>
            <person name="Saif S."/>
            <person name="Shea T."/>
            <person name="Sisk P."/>
            <person name="Sykes S."/>
            <person name="Wortman J."/>
            <person name="Nusbaum C."/>
            <person name="Birren B."/>
        </authorList>
    </citation>
    <scope>NUCLEOTIDE SEQUENCE [LARGE SCALE GENOMIC DNA]</scope>
    <source>
        <strain evidence="2 3">CBS 110553</strain>
    </source>
</reference>
<feature type="compositionally biased region" description="Basic and acidic residues" evidence="1">
    <location>
        <begin position="22"/>
        <end position="32"/>
    </location>
</feature>
<feature type="compositionally biased region" description="Low complexity" evidence="1">
    <location>
        <begin position="36"/>
        <end position="54"/>
    </location>
</feature>
<sequence length="282" mass="31457">MEAAEAPPSKKGKKGLQTVWNKFKDLFRDKPTSAETPPTVSDTPPAPAAAVAPPREGAVDSPTPEPLVEHSPGQEVDNTPKEPEQPDEPGSVSLQEPVEIKDSLAESQMRFSKAQAIFARHNLELDETEWEPKYKVPHERVYKNIRMRVRYTCHNCSTTFGRDRVCIGCQHRRCTRCSRYPPKKDRTKHSQDSTAAGPPELVTDAPRPSPEGGLCHECRSGFEVDAEECPNCHHRICERCLHEATITVEPGHEAAQEATQEVSEVKQPEQRNPIRQESTAVS</sequence>
<evidence type="ECO:0000313" key="2">
    <source>
        <dbReference type="EMBL" id="EXJ74732.1"/>
    </source>
</evidence>
<dbReference type="OrthoDB" id="5370011at2759"/>
<organism evidence="2 3">
    <name type="scientific">Cladophialophora psammophila CBS 110553</name>
    <dbReference type="NCBI Taxonomy" id="1182543"/>
    <lineage>
        <taxon>Eukaryota</taxon>
        <taxon>Fungi</taxon>
        <taxon>Dikarya</taxon>
        <taxon>Ascomycota</taxon>
        <taxon>Pezizomycotina</taxon>
        <taxon>Eurotiomycetes</taxon>
        <taxon>Chaetothyriomycetidae</taxon>
        <taxon>Chaetothyriales</taxon>
        <taxon>Herpotrichiellaceae</taxon>
        <taxon>Cladophialophora</taxon>
    </lineage>
</organism>
<protein>
    <submittedName>
        <fullName evidence="2">Uncharacterized protein</fullName>
    </submittedName>
</protein>